<dbReference type="AlphaFoldDB" id="A0A1F8GE84"/>
<gene>
    <name evidence="2" type="ORF">A3A13_04565</name>
</gene>
<organism evidence="2 3">
    <name type="scientific">Candidatus Yanofskybacteria bacterium RIFCSPLOWO2_01_FULL_43_22</name>
    <dbReference type="NCBI Taxonomy" id="1802695"/>
    <lineage>
        <taxon>Bacteria</taxon>
        <taxon>Candidatus Yanofskyibacteriota</taxon>
    </lineage>
</organism>
<dbReference type="EMBL" id="MGKJ01000020">
    <property type="protein sequence ID" value="OGN23360.1"/>
    <property type="molecule type" value="Genomic_DNA"/>
</dbReference>
<dbReference type="Proteomes" id="UP000178911">
    <property type="component" value="Unassembled WGS sequence"/>
</dbReference>
<keyword evidence="1" id="KW-0472">Membrane</keyword>
<reference evidence="2 3" key="1">
    <citation type="journal article" date="2016" name="Nat. Commun.">
        <title>Thousands of microbial genomes shed light on interconnected biogeochemical processes in an aquifer system.</title>
        <authorList>
            <person name="Anantharaman K."/>
            <person name="Brown C.T."/>
            <person name="Hug L.A."/>
            <person name="Sharon I."/>
            <person name="Castelle C.J."/>
            <person name="Probst A.J."/>
            <person name="Thomas B.C."/>
            <person name="Singh A."/>
            <person name="Wilkins M.J."/>
            <person name="Karaoz U."/>
            <person name="Brodie E.L."/>
            <person name="Williams K.H."/>
            <person name="Hubbard S.S."/>
            <person name="Banfield J.F."/>
        </authorList>
    </citation>
    <scope>NUCLEOTIDE SEQUENCE [LARGE SCALE GENOMIC DNA]</scope>
</reference>
<evidence type="ECO:0008006" key="4">
    <source>
        <dbReference type="Google" id="ProtNLM"/>
    </source>
</evidence>
<evidence type="ECO:0000313" key="2">
    <source>
        <dbReference type="EMBL" id="OGN23360.1"/>
    </source>
</evidence>
<dbReference type="InterPro" id="IPR013783">
    <property type="entry name" value="Ig-like_fold"/>
</dbReference>
<keyword evidence="1" id="KW-0812">Transmembrane</keyword>
<protein>
    <recommendedName>
        <fullName evidence="4">DUF1573 domain-containing protein</fullName>
    </recommendedName>
</protein>
<dbReference type="PANTHER" id="PTHR37833">
    <property type="entry name" value="LIPOPROTEIN-RELATED"/>
    <property type="match status" value="1"/>
</dbReference>
<comment type="caution">
    <text evidence="2">The sequence shown here is derived from an EMBL/GenBank/DDBJ whole genome shotgun (WGS) entry which is preliminary data.</text>
</comment>
<sequence length="167" mass="18104">MYKNKKLILTIFVGLLIIIGLSWLARPTSTNQKADLGEKTDIGIEVDNKDYDFGTISMAEGVVTHKFKVKNSSEFPLQINKMYTSCMCTVASLLLKESKFGPMGMPGHGSIPEFKAELQPGEEAEVEVAFDPAAHGPAGVGRIARSVFLESNGQTVLELGIAAFVRP</sequence>
<dbReference type="Gene3D" id="2.60.40.10">
    <property type="entry name" value="Immunoglobulins"/>
    <property type="match status" value="1"/>
</dbReference>
<dbReference type="STRING" id="1802695.A3A13_04565"/>
<feature type="transmembrane region" description="Helical" evidence="1">
    <location>
        <begin position="7"/>
        <end position="25"/>
    </location>
</feature>
<dbReference type="InterPro" id="IPR011467">
    <property type="entry name" value="DUF1573"/>
</dbReference>
<evidence type="ECO:0000256" key="1">
    <source>
        <dbReference type="SAM" id="Phobius"/>
    </source>
</evidence>
<dbReference type="PANTHER" id="PTHR37833:SF1">
    <property type="entry name" value="SIGNAL PEPTIDE PROTEIN"/>
    <property type="match status" value="1"/>
</dbReference>
<name>A0A1F8GE84_9BACT</name>
<proteinExistence type="predicted"/>
<evidence type="ECO:0000313" key="3">
    <source>
        <dbReference type="Proteomes" id="UP000178911"/>
    </source>
</evidence>
<dbReference type="Pfam" id="PF07610">
    <property type="entry name" value="DUF1573"/>
    <property type="match status" value="1"/>
</dbReference>
<keyword evidence="1" id="KW-1133">Transmembrane helix</keyword>
<accession>A0A1F8GE84</accession>